<sequence length="214" mass="24975">MSYCYWNTGTKWHKEENSVTNKVRQLLDTWGSQWKLNSCGMEWKEGYTPQSSQQRTNYCLNLLATSIKRSLVEGRKGRKRGVIKPKRPEPKNPGHPGSFKLYTCEIALTTPGRKQTITFWKGAGVTTELAQAEVLIKAVSIVQNMTRLLREADGRDQPVDLEQLPELWLDKAFAVQMREQRRNDERKKRTEEERREKEKIPKYSRGLPSWFCKV</sequence>
<feature type="compositionally biased region" description="Basic residues" evidence="1">
    <location>
        <begin position="76"/>
        <end position="85"/>
    </location>
</feature>
<evidence type="ECO:0000256" key="1">
    <source>
        <dbReference type="SAM" id="MobiDB-lite"/>
    </source>
</evidence>
<feature type="region of interest" description="Disordered" evidence="1">
    <location>
        <begin position="74"/>
        <end position="98"/>
    </location>
</feature>
<proteinExistence type="predicted"/>
<dbReference type="EMBL" id="KN837105">
    <property type="protein sequence ID" value="KIJ46931.1"/>
    <property type="molecule type" value="Genomic_DNA"/>
</dbReference>
<evidence type="ECO:0000313" key="3">
    <source>
        <dbReference type="Proteomes" id="UP000054279"/>
    </source>
</evidence>
<name>A0A0C9VI08_SPHS4</name>
<accession>A0A0C9VI08</accession>
<evidence type="ECO:0000313" key="2">
    <source>
        <dbReference type="EMBL" id="KIJ46931.1"/>
    </source>
</evidence>
<gene>
    <name evidence="2" type="ORF">M422DRAFT_29104</name>
</gene>
<protein>
    <submittedName>
        <fullName evidence="2">Uncharacterized protein</fullName>
    </submittedName>
</protein>
<keyword evidence="3" id="KW-1185">Reference proteome</keyword>
<feature type="region of interest" description="Disordered" evidence="1">
    <location>
        <begin position="179"/>
        <end position="200"/>
    </location>
</feature>
<dbReference type="HOGENOM" id="CLU_1289668_0_0_1"/>
<organism evidence="2 3">
    <name type="scientific">Sphaerobolus stellatus (strain SS14)</name>
    <dbReference type="NCBI Taxonomy" id="990650"/>
    <lineage>
        <taxon>Eukaryota</taxon>
        <taxon>Fungi</taxon>
        <taxon>Dikarya</taxon>
        <taxon>Basidiomycota</taxon>
        <taxon>Agaricomycotina</taxon>
        <taxon>Agaricomycetes</taxon>
        <taxon>Phallomycetidae</taxon>
        <taxon>Geastrales</taxon>
        <taxon>Sphaerobolaceae</taxon>
        <taxon>Sphaerobolus</taxon>
    </lineage>
</organism>
<dbReference type="AlphaFoldDB" id="A0A0C9VI08"/>
<dbReference type="Proteomes" id="UP000054279">
    <property type="component" value="Unassembled WGS sequence"/>
</dbReference>
<reference evidence="2 3" key="1">
    <citation type="submission" date="2014-06" db="EMBL/GenBank/DDBJ databases">
        <title>Evolutionary Origins and Diversification of the Mycorrhizal Mutualists.</title>
        <authorList>
            <consortium name="DOE Joint Genome Institute"/>
            <consortium name="Mycorrhizal Genomics Consortium"/>
            <person name="Kohler A."/>
            <person name="Kuo A."/>
            <person name="Nagy L.G."/>
            <person name="Floudas D."/>
            <person name="Copeland A."/>
            <person name="Barry K.W."/>
            <person name="Cichocki N."/>
            <person name="Veneault-Fourrey C."/>
            <person name="LaButti K."/>
            <person name="Lindquist E.A."/>
            <person name="Lipzen A."/>
            <person name="Lundell T."/>
            <person name="Morin E."/>
            <person name="Murat C."/>
            <person name="Riley R."/>
            <person name="Ohm R."/>
            <person name="Sun H."/>
            <person name="Tunlid A."/>
            <person name="Henrissat B."/>
            <person name="Grigoriev I.V."/>
            <person name="Hibbett D.S."/>
            <person name="Martin F."/>
        </authorList>
    </citation>
    <scope>NUCLEOTIDE SEQUENCE [LARGE SCALE GENOMIC DNA]</scope>
    <source>
        <strain evidence="2 3">SS14</strain>
    </source>
</reference>